<keyword evidence="3" id="KW-1003">Cell membrane</keyword>
<dbReference type="SUPFAM" id="SSF161098">
    <property type="entry name" value="MetI-like"/>
    <property type="match status" value="1"/>
</dbReference>
<sequence>MTNVMNTDSAINQLKGSRSHWRQVWANFRRRRLAFISLVIVTMIYLLGIVAPLIQTHDYQDTNIGKTQQGPDAENWLGTDRLGRDIYTRVVWGIQTTVIITATTLITGSLFLGVTMGLIAGYFRGWIDAGIMRVGEVISAFPDILLIILLAATLRPRIVELARTIEDSTNITGLVSSGVVDYLVIGIALLPLSWFGMMRLVRGQVLALRDAEYVEAARAMGTSTPRILFRHILPNVVSPIIVSVSFGIGAIALSEVVLSFFGLGVQPPRPSLGVMIGEVTARGGASVSVLRDHPEQLLAPIIVVWLLIFCWNIVGDALNDVLNPRAR</sequence>
<evidence type="ECO:0000256" key="3">
    <source>
        <dbReference type="ARBA" id="ARBA00022475"/>
    </source>
</evidence>
<dbReference type="GO" id="GO:0055085">
    <property type="term" value="P:transmembrane transport"/>
    <property type="evidence" value="ECO:0007669"/>
    <property type="project" value="InterPro"/>
</dbReference>
<feature type="domain" description="ABC transmembrane type-1" evidence="8">
    <location>
        <begin position="99"/>
        <end position="315"/>
    </location>
</feature>
<comment type="subcellular location">
    <subcellularLocation>
        <location evidence="1">Cell membrane</location>
        <topology evidence="1">Multi-pass membrane protein</topology>
    </subcellularLocation>
</comment>
<feature type="transmembrane region" description="Helical" evidence="7">
    <location>
        <begin position="98"/>
        <end position="122"/>
    </location>
</feature>
<dbReference type="CDD" id="cd06261">
    <property type="entry name" value="TM_PBP2"/>
    <property type="match status" value="1"/>
</dbReference>
<evidence type="ECO:0000256" key="2">
    <source>
        <dbReference type="ARBA" id="ARBA00022448"/>
    </source>
</evidence>
<dbReference type="Pfam" id="PF00528">
    <property type="entry name" value="BPD_transp_1"/>
    <property type="match status" value="1"/>
</dbReference>
<proteinExistence type="predicted"/>
<reference evidence="9" key="1">
    <citation type="submission" date="2018-05" db="EMBL/GenBank/DDBJ databases">
        <authorList>
            <person name="Lanie J.A."/>
            <person name="Ng W.-L."/>
            <person name="Kazmierczak K.M."/>
            <person name="Andrzejewski T.M."/>
            <person name="Davidsen T.M."/>
            <person name="Wayne K.J."/>
            <person name="Tettelin H."/>
            <person name="Glass J.I."/>
            <person name="Rusch D."/>
            <person name="Podicherti R."/>
            <person name="Tsui H.-C.T."/>
            <person name="Winkler M.E."/>
        </authorList>
    </citation>
    <scope>NUCLEOTIDE SEQUENCE</scope>
</reference>
<dbReference type="Gene3D" id="1.10.3720.10">
    <property type="entry name" value="MetI-like"/>
    <property type="match status" value="1"/>
</dbReference>
<evidence type="ECO:0000256" key="4">
    <source>
        <dbReference type="ARBA" id="ARBA00022692"/>
    </source>
</evidence>
<dbReference type="Pfam" id="PF12911">
    <property type="entry name" value="OppC_N"/>
    <property type="match status" value="1"/>
</dbReference>
<protein>
    <recommendedName>
        <fullName evidence="8">ABC transmembrane type-1 domain-containing protein</fullName>
    </recommendedName>
</protein>
<feature type="transmembrane region" description="Helical" evidence="7">
    <location>
        <begin position="236"/>
        <end position="261"/>
    </location>
</feature>
<evidence type="ECO:0000256" key="1">
    <source>
        <dbReference type="ARBA" id="ARBA00004651"/>
    </source>
</evidence>
<keyword evidence="6 7" id="KW-0472">Membrane</keyword>
<dbReference type="InterPro" id="IPR035906">
    <property type="entry name" value="MetI-like_sf"/>
</dbReference>
<keyword evidence="4 7" id="KW-0812">Transmembrane</keyword>
<name>A0A381SS72_9ZZZZ</name>
<evidence type="ECO:0000256" key="6">
    <source>
        <dbReference type="ARBA" id="ARBA00023136"/>
    </source>
</evidence>
<evidence type="ECO:0000256" key="5">
    <source>
        <dbReference type="ARBA" id="ARBA00022989"/>
    </source>
</evidence>
<dbReference type="InterPro" id="IPR050366">
    <property type="entry name" value="BP-dependent_transpt_permease"/>
</dbReference>
<keyword evidence="5 7" id="KW-1133">Transmembrane helix</keyword>
<feature type="transmembrane region" description="Helical" evidence="7">
    <location>
        <begin position="134"/>
        <end position="154"/>
    </location>
</feature>
<feature type="transmembrane region" description="Helical" evidence="7">
    <location>
        <begin position="33"/>
        <end position="54"/>
    </location>
</feature>
<keyword evidence="2" id="KW-0813">Transport</keyword>
<feature type="transmembrane region" description="Helical" evidence="7">
    <location>
        <begin position="174"/>
        <end position="195"/>
    </location>
</feature>
<gene>
    <name evidence="9" type="ORF">METZ01_LOCUS59710</name>
</gene>
<evidence type="ECO:0000259" key="8">
    <source>
        <dbReference type="PROSITE" id="PS50928"/>
    </source>
</evidence>
<dbReference type="EMBL" id="UINC01003499">
    <property type="protein sequence ID" value="SVA06856.1"/>
    <property type="molecule type" value="Genomic_DNA"/>
</dbReference>
<evidence type="ECO:0000256" key="7">
    <source>
        <dbReference type="SAM" id="Phobius"/>
    </source>
</evidence>
<dbReference type="InterPro" id="IPR025966">
    <property type="entry name" value="OppC_N"/>
</dbReference>
<dbReference type="AlphaFoldDB" id="A0A381SS72"/>
<evidence type="ECO:0000313" key="9">
    <source>
        <dbReference type="EMBL" id="SVA06856.1"/>
    </source>
</evidence>
<dbReference type="PANTHER" id="PTHR43386">
    <property type="entry name" value="OLIGOPEPTIDE TRANSPORT SYSTEM PERMEASE PROTEIN APPC"/>
    <property type="match status" value="1"/>
</dbReference>
<accession>A0A381SS72</accession>
<dbReference type="PROSITE" id="PS50928">
    <property type="entry name" value="ABC_TM1"/>
    <property type="match status" value="1"/>
</dbReference>
<feature type="transmembrane region" description="Helical" evidence="7">
    <location>
        <begin position="297"/>
        <end position="318"/>
    </location>
</feature>
<dbReference type="InterPro" id="IPR000515">
    <property type="entry name" value="MetI-like"/>
</dbReference>
<organism evidence="9">
    <name type="scientific">marine metagenome</name>
    <dbReference type="NCBI Taxonomy" id="408172"/>
    <lineage>
        <taxon>unclassified sequences</taxon>
        <taxon>metagenomes</taxon>
        <taxon>ecological metagenomes</taxon>
    </lineage>
</organism>
<dbReference type="PANTHER" id="PTHR43386:SF1">
    <property type="entry name" value="D,D-DIPEPTIDE TRANSPORT SYSTEM PERMEASE PROTEIN DDPC-RELATED"/>
    <property type="match status" value="1"/>
</dbReference>
<dbReference type="GO" id="GO:0005886">
    <property type="term" value="C:plasma membrane"/>
    <property type="evidence" value="ECO:0007669"/>
    <property type="project" value="UniProtKB-SubCell"/>
</dbReference>